<evidence type="ECO:0000256" key="4">
    <source>
        <dbReference type="ARBA" id="ARBA00022833"/>
    </source>
</evidence>
<evidence type="ECO:0000313" key="7">
    <source>
        <dbReference type="EMBL" id="TEB21274.1"/>
    </source>
</evidence>
<comment type="caution">
    <text evidence="7">The sequence shown here is derived from an EMBL/GenBank/DDBJ whole genome shotgun (WGS) entry which is preliminary data.</text>
</comment>
<dbReference type="GO" id="GO:0008270">
    <property type="term" value="F:zinc ion binding"/>
    <property type="evidence" value="ECO:0007669"/>
    <property type="project" value="UniProtKB-KW"/>
</dbReference>
<organism evidence="7 8">
    <name type="scientific">Coprinellus micaceus</name>
    <name type="common">Glistening ink-cap mushroom</name>
    <name type="synonym">Coprinus micaceus</name>
    <dbReference type="NCBI Taxonomy" id="71717"/>
    <lineage>
        <taxon>Eukaryota</taxon>
        <taxon>Fungi</taxon>
        <taxon>Dikarya</taxon>
        <taxon>Basidiomycota</taxon>
        <taxon>Agaricomycotina</taxon>
        <taxon>Agaricomycetes</taxon>
        <taxon>Agaricomycetidae</taxon>
        <taxon>Agaricales</taxon>
        <taxon>Agaricineae</taxon>
        <taxon>Psathyrellaceae</taxon>
        <taxon>Coprinellus</taxon>
    </lineage>
</organism>
<evidence type="ECO:0000256" key="5">
    <source>
        <dbReference type="ARBA" id="ARBA00023242"/>
    </source>
</evidence>
<feature type="region of interest" description="Disordered" evidence="6">
    <location>
        <begin position="471"/>
        <end position="495"/>
    </location>
</feature>
<dbReference type="PANTHER" id="PTHR46481">
    <property type="entry name" value="ZINC FINGER BED DOMAIN-CONTAINING PROTEIN 4"/>
    <property type="match status" value="1"/>
</dbReference>
<evidence type="ECO:0000256" key="1">
    <source>
        <dbReference type="ARBA" id="ARBA00004123"/>
    </source>
</evidence>
<reference evidence="7 8" key="1">
    <citation type="journal article" date="2019" name="Nat. Ecol. Evol.">
        <title>Megaphylogeny resolves global patterns of mushroom evolution.</title>
        <authorList>
            <person name="Varga T."/>
            <person name="Krizsan K."/>
            <person name="Foldi C."/>
            <person name="Dima B."/>
            <person name="Sanchez-Garcia M."/>
            <person name="Sanchez-Ramirez S."/>
            <person name="Szollosi G.J."/>
            <person name="Szarkandi J.G."/>
            <person name="Papp V."/>
            <person name="Albert L."/>
            <person name="Andreopoulos W."/>
            <person name="Angelini C."/>
            <person name="Antonin V."/>
            <person name="Barry K.W."/>
            <person name="Bougher N.L."/>
            <person name="Buchanan P."/>
            <person name="Buyck B."/>
            <person name="Bense V."/>
            <person name="Catcheside P."/>
            <person name="Chovatia M."/>
            <person name="Cooper J."/>
            <person name="Damon W."/>
            <person name="Desjardin D."/>
            <person name="Finy P."/>
            <person name="Geml J."/>
            <person name="Haridas S."/>
            <person name="Hughes K."/>
            <person name="Justo A."/>
            <person name="Karasinski D."/>
            <person name="Kautmanova I."/>
            <person name="Kiss B."/>
            <person name="Kocsube S."/>
            <person name="Kotiranta H."/>
            <person name="LaButti K.M."/>
            <person name="Lechner B.E."/>
            <person name="Liimatainen K."/>
            <person name="Lipzen A."/>
            <person name="Lukacs Z."/>
            <person name="Mihaltcheva S."/>
            <person name="Morgado L.N."/>
            <person name="Niskanen T."/>
            <person name="Noordeloos M.E."/>
            <person name="Ohm R.A."/>
            <person name="Ortiz-Santana B."/>
            <person name="Ovrebo C."/>
            <person name="Racz N."/>
            <person name="Riley R."/>
            <person name="Savchenko A."/>
            <person name="Shiryaev A."/>
            <person name="Soop K."/>
            <person name="Spirin V."/>
            <person name="Szebenyi C."/>
            <person name="Tomsovsky M."/>
            <person name="Tulloss R.E."/>
            <person name="Uehling J."/>
            <person name="Grigoriev I.V."/>
            <person name="Vagvolgyi C."/>
            <person name="Papp T."/>
            <person name="Martin F.M."/>
            <person name="Miettinen O."/>
            <person name="Hibbett D.S."/>
            <person name="Nagy L.G."/>
        </authorList>
    </citation>
    <scope>NUCLEOTIDE SEQUENCE [LARGE SCALE GENOMIC DNA]</scope>
    <source>
        <strain evidence="7 8">FP101781</strain>
    </source>
</reference>
<keyword evidence="8" id="KW-1185">Reference proteome</keyword>
<accession>A0A4Y7SI70</accession>
<dbReference type="GO" id="GO:0005634">
    <property type="term" value="C:nucleus"/>
    <property type="evidence" value="ECO:0007669"/>
    <property type="project" value="UniProtKB-SubCell"/>
</dbReference>
<proteinExistence type="predicted"/>
<evidence type="ECO:0008006" key="9">
    <source>
        <dbReference type="Google" id="ProtNLM"/>
    </source>
</evidence>
<dbReference type="InterPro" id="IPR052035">
    <property type="entry name" value="ZnF_BED_domain_contain"/>
</dbReference>
<dbReference type="PANTHER" id="PTHR46481:SF10">
    <property type="entry name" value="ZINC FINGER BED DOMAIN-CONTAINING PROTEIN 39"/>
    <property type="match status" value="1"/>
</dbReference>
<comment type="subcellular location">
    <subcellularLocation>
        <location evidence="1">Nucleus</location>
    </subcellularLocation>
</comment>
<evidence type="ECO:0000256" key="2">
    <source>
        <dbReference type="ARBA" id="ARBA00022723"/>
    </source>
</evidence>
<name>A0A4Y7SI70_COPMI</name>
<evidence type="ECO:0000256" key="3">
    <source>
        <dbReference type="ARBA" id="ARBA00022771"/>
    </source>
</evidence>
<sequence>MAARVVVTCALYSNNTLLQGLRNVCLQDWGIDNRVMTFIGDNASNNNTLVRKLQDLLPSFRGPKFQGRCFAHILNLVTGKDASLDPNLDDLDDDATSVGDEDFEVDEKDELAREIAESGAIALNKAIEEADLDGRLESLSTEDVSVAKVLITKLHQLVIKISNSPTIREGLRMACEKAGLFFSMLKKDVSTRWNSTAEFSQSGLRVRPGLDCLVVQAEFNKPGGVQLRHFRLSNDEWKIIGQLSPMFNVIMYATKEVLKSKVPLIHKVIPLINGLTSYFDKVIDDDTLHPAIRHSAMRGLMILNKYYSRTDDSVVYHIAMMLHPRYKVQYFTSAKWDPSWVEAAKAIIRAEWQGHYKPLNTTASSSSLFPDAPSGSRSNEWLASPTIPTALNLIKYWVGMKAAGHLLAAMAFDFLLVPDVERAFSCGGLTVSKLQHSLSDESTWCVTVVGSWAKDDLVPVESVVTSFKEKARRNKKKAKTPSSTSISDVIDVEAS</sequence>
<dbReference type="Proteomes" id="UP000298030">
    <property type="component" value="Unassembled WGS sequence"/>
</dbReference>
<keyword evidence="2" id="KW-0479">Metal-binding</keyword>
<keyword evidence="3" id="KW-0863">Zinc-finger</keyword>
<dbReference type="EMBL" id="QPFP01000116">
    <property type="protein sequence ID" value="TEB21274.1"/>
    <property type="molecule type" value="Genomic_DNA"/>
</dbReference>
<keyword evidence="5" id="KW-0539">Nucleus</keyword>
<protein>
    <recommendedName>
        <fullName evidence="9">HAT C-terminal dimerisation domain-containing protein</fullName>
    </recommendedName>
</protein>
<gene>
    <name evidence="7" type="ORF">FA13DRAFT_1800093</name>
</gene>
<dbReference type="SUPFAM" id="SSF53098">
    <property type="entry name" value="Ribonuclease H-like"/>
    <property type="match status" value="1"/>
</dbReference>
<dbReference type="OrthoDB" id="3251057at2759"/>
<dbReference type="AlphaFoldDB" id="A0A4Y7SI70"/>
<evidence type="ECO:0000256" key="6">
    <source>
        <dbReference type="SAM" id="MobiDB-lite"/>
    </source>
</evidence>
<dbReference type="InterPro" id="IPR012337">
    <property type="entry name" value="RNaseH-like_sf"/>
</dbReference>
<evidence type="ECO:0000313" key="8">
    <source>
        <dbReference type="Proteomes" id="UP000298030"/>
    </source>
</evidence>
<keyword evidence="4" id="KW-0862">Zinc</keyword>